<dbReference type="Proteomes" id="UP001358193">
    <property type="component" value="Segment"/>
</dbReference>
<evidence type="ECO:0000313" key="2">
    <source>
        <dbReference type="Proteomes" id="UP001358193"/>
    </source>
</evidence>
<name>A0ABZ0Z6E5_9CAUD</name>
<accession>A0ABZ0Z6E5</accession>
<evidence type="ECO:0000313" key="1">
    <source>
        <dbReference type="EMBL" id="WQJ53785.1"/>
    </source>
</evidence>
<protein>
    <submittedName>
        <fullName evidence="1">Uncharacterized protein</fullName>
    </submittedName>
</protein>
<keyword evidence="2" id="KW-1185">Reference proteome</keyword>
<proteinExistence type="predicted"/>
<organism evidence="1 2">
    <name type="scientific">phage Lak_Megaphage_Sonny</name>
    <dbReference type="NCBI Taxonomy" id="3109229"/>
    <lineage>
        <taxon>Viruses</taxon>
        <taxon>Duplodnaviria</taxon>
        <taxon>Heunggongvirae</taxon>
        <taxon>Uroviricota</taxon>
        <taxon>Caudoviricetes</taxon>
        <taxon>Caudoviricetes code 15 clade</taxon>
    </lineage>
</organism>
<reference evidence="1 2" key="1">
    <citation type="submission" date="2023-11" db="EMBL/GenBank/DDBJ databases">
        <authorList>
            <person name="Cook R."/>
            <person name="Crisci M."/>
            <person name="Pye H."/>
            <person name="Adriaenssens E."/>
            <person name="Santini J."/>
        </authorList>
    </citation>
    <scope>NUCLEOTIDE SEQUENCE [LARGE SCALE GENOMIC DNA]</scope>
    <source>
        <strain evidence="1">Lak_Megaphage_Sonny</strain>
    </source>
</reference>
<dbReference type="EMBL" id="OR769223">
    <property type="protein sequence ID" value="WQJ53785.1"/>
    <property type="molecule type" value="Genomic_DNA"/>
</dbReference>
<sequence length="45" mass="5099">MYDSHAELKTQHLSYACGYNPAWPAPVIKTNESDGHILPMFKKAH</sequence>